<dbReference type="EMBL" id="LSRX01001054">
    <property type="protein sequence ID" value="OLP84270.1"/>
    <property type="molecule type" value="Genomic_DNA"/>
</dbReference>
<dbReference type="Proteomes" id="UP000186817">
    <property type="component" value="Unassembled WGS sequence"/>
</dbReference>
<sequence length="161" mass="16774">MEAFRDAIAQFRAGRVLDPGPAWGCSSIDSDAEATRGKSRGNVTGGYIAVIPMVEEIGCGPWTPLVELCLQNGASKVLALEASKDHAEAARLRLQSQGNAEVAEVLHGRAADLPTEDLLASLGGDPPIGPKLDVARAAPGAIELALPEELAPPWRLAFEAG</sequence>
<comment type="caution">
    <text evidence="1">The sequence shown here is derived from an EMBL/GenBank/DDBJ whole genome shotgun (WGS) entry which is preliminary data.</text>
</comment>
<keyword evidence="2" id="KW-1185">Reference proteome</keyword>
<evidence type="ECO:0000313" key="1">
    <source>
        <dbReference type="EMBL" id="OLP84270.1"/>
    </source>
</evidence>
<gene>
    <name evidence="1" type="ORF">AK812_SmicGene34876</name>
</gene>
<name>A0A1Q9CMW9_SYMMI</name>
<evidence type="ECO:0000313" key="2">
    <source>
        <dbReference type="Proteomes" id="UP000186817"/>
    </source>
</evidence>
<proteinExistence type="predicted"/>
<organism evidence="1 2">
    <name type="scientific">Symbiodinium microadriaticum</name>
    <name type="common">Dinoflagellate</name>
    <name type="synonym">Zooxanthella microadriatica</name>
    <dbReference type="NCBI Taxonomy" id="2951"/>
    <lineage>
        <taxon>Eukaryota</taxon>
        <taxon>Sar</taxon>
        <taxon>Alveolata</taxon>
        <taxon>Dinophyceae</taxon>
        <taxon>Suessiales</taxon>
        <taxon>Symbiodiniaceae</taxon>
        <taxon>Symbiodinium</taxon>
    </lineage>
</organism>
<dbReference type="SUPFAM" id="SSF53335">
    <property type="entry name" value="S-adenosyl-L-methionine-dependent methyltransferases"/>
    <property type="match status" value="1"/>
</dbReference>
<protein>
    <submittedName>
        <fullName evidence="1">Uncharacterized protein</fullName>
    </submittedName>
</protein>
<dbReference type="Gene3D" id="3.40.50.150">
    <property type="entry name" value="Vaccinia Virus protein VP39"/>
    <property type="match status" value="1"/>
</dbReference>
<dbReference type="InterPro" id="IPR029063">
    <property type="entry name" value="SAM-dependent_MTases_sf"/>
</dbReference>
<reference evidence="1 2" key="1">
    <citation type="submission" date="2016-02" db="EMBL/GenBank/DDBJ databases">
        <title>Genome analysis of coral dinoflagellate symbionts highlights evolutionary adaptations to a symbiotic lifestyle.</title>
        <authorList>
            <person name="Aranda M."/>
            <person name="Li Y."/>
            <person name="Liew Y.J."/>
            <person name="Baumgarten S."/>
            <person name="Simakov O."/>
            <person name="Wilson M."/>
            <person name="Piel J."/>
            <person name="Ashoor H."/>
            <person name="Bougouffa S."/>
            <person name="Bajic V.B."/>
            <person name="Ryu T."/>
            <person name="Ravasi T."/>
            <person name="Bayer T."/>
            <person name="Micklem G."/>
            <person name="Kim H."/>
            <person name="Bhak J."/>
            <person name="Lajeunesse T.C."/>
            <person name="Voolstra C.R."/>
        </authorList>
    </citation>
    <scope>NUCLEOTIDE SEQUENCE [LARGE SCALE GENOMIC DNA]</scope>
    <source>
        <strain evidence="1 2">CCMP2467</strain>
    </source>
</reference>
<dbReference type="AlphaFoldDB" id="A0A1Q9CMW9"/>
<accession>A0A1Q9CMW9</accession>
<dbReference type="OrthoDB" id="10004862at2759"/>